<accession>A0ABY5I3G3</accession>
<proteinExistence type="predicted"/>
<gene>
    <name evidence="2" type="ORF">NMU03_13975</name>
</gene>
<dbReference type="Pfam" id="PF01551">
    <property type="entry name" value="Peptidase_M23"/>
    <property type="match status" value="1"/>
</dbReference>
<sequence length="195" mass="22577">MNDIDEIRKRMEKRRVHRHPVLTDRHFSKIYNGMIKAMVALLVGIAICAYVKASPNGDYIKDYVLNDLQFSKVTKWINQQFLYFQNQDEAATVSSKVSYTHVKDNYYTNQSNEVLNFGKGRVIYVGKQNLLGNYVTILLENNVEVTFGNMQDIFVGLYDQVEESTILGTYENQVLIVFTQGEQEIDYSTFEEIIS</sequence>
<dbReference type="InterPro" id="IPR016047">
    <property type="entry name" value="M23ase_b-sheet_dom"/>
</dbReference>
<reference evidence="2" key="1">
    <citation type="submission" date="2022-07" db="EMBL/GenBank/DDBJ databases">
        <title>Faecal culturing of patients with breast cancer.</title>
        <authorList>
            <person name="Teng N.M.Y."/>
            <person name="Kiu R."/>
            <person name="Evans R."/>
            <person name="Baker D.J."/>
            <person name="Zenner C."/>
            <person name="Robinson S.D."/>
            <person name="Hall L.J."/>
        </authorList>
    </citation>
    <scope>NUCLEOTIDE SEQUENCE</scope>
    <source>
        <strain evidence="2">LH1062</strain>
    </source>
</reference>
<feature type="domain" description="M23ase beta-sheet core" evidence="1">
    <location>
        <begin position="108"/>
        <end position="173"/>
    </location>
</feature>
<protein>
    <submittedName>
        <fullName evidence="2">M23 family metallopeptidase</fullName>
    </submittedName>
</protein>
<organism evidence="2 3">
    <name type="scientific">Allocoprobacillus halotolerans</name>
    <dbReference type="NCBI Taxonomy" id="2944914"/>
    <lineage>
        <taxon>Bacteria</taxon>
        <taxon>Bacillati</taxon>
        <taxon>Bacillota</taxon>
        <taxon>Erysipelotrichia</taxon>
        <taxon>Erysipelotrichales</taxon>
        <taxon>Erysipelotrichaceae</taxon>
        <taxon>Allocoprobacillus</taxon>
    </lineage>
</organism>
<dbReference type="RefSeq" id="WP_290139200.1">
    <property type="nucleotide sequence ID" value="NZ_CP101620.1"/>
</dbReference>
<evidence type="ECO:0000259" key="1">
    <source>
        <dbReference type="Pfam" id="PF01551"/>
    </source>
</evidence>
<dbReference type="SUPFAM" id="SSF51261">
    <property type="entry name" value="Duplicated hybrid motif"/>
    <property type="match status" value="1"/>
</dbReference>
<dbReference type="InterPro" id="IPR011055">
    <property type="entry name" value="Dup_hybrid_motif"/>
</dbReference>
<evidence type="ECO:0000313" key="3">
    <source>
        <dbReference type="Proteomes" id="UP001060112"/>
    </source>
</evidence>
<dbReference type="CDD" id="cd12797">
    <property type="entry name" value="M23_peptidase"/>
    <property type="match status" value="1"/>
</dbReference>
<keyword evidence="3" id="KW-1185">Reference proteome</keyword>
<dbReference type="Proteomes" id="UP001060112">
    <property type="component" value="Chromosome"/>
</dbReference>
<evidence type="ECO:0000313" key="2">
    <source>
        <dbReference type="EMBL" id="UTY38701.1"/>
    </source>
</evidence>
<dbReference type="Gene3D" id="2.70.70.10">
    <property type="entry name" value="Glucose Permease (Domain IIA)"/>
    <property type="match status" value="1"/>
</dbReference>
<name>A0ABY5I3G3_9FIRM</name>
<dbReference type="EMBL" id="CP101620">
    <property type="protein sequence ID" value="UTY38701.1"/>
    <property type="molecule type" value="Genomic_DNA"/>
</dbReference>